<evidence type="ECO:0000259" key="1">
    <source>
        <dbReference type="PROSITE" id="PS00028"/>
    </source>
</evidence>
<dbReference type="Proteomes" id="UP001382727">
    <property type="component" value="Chromosome"/>
</dbReference>
<evidence type="ECO:0000313" key="3">
    <source>
        <dbReference type="Proteomes" id="UP001382727"/>
    </source>
</evidence>
<protein>
    <recommendedName>
        <fullName evidence="1">C2H2-type domain-containing protein</fullName>
    </recommendedName>
</protein>
<gene>
    <name evidence="2" type="ORF">V1351_07660</name>
</gene>
<evidence type="ECO:0000313" key="2">
    <source>
        <dbReference type="EMBL" id="WXB77935.1"/>
    </source>
</evidence>
<dbReference type="EMBL" id="CP144913">
    <property type="protein sequence ID" value="WXB77935.1"/>
    <property type="molecule type" value="Genomic_DNA"/>
</dbReference>
<organism evidence="2 3">
    <name type="scientific">Janibacter alittae</name>
    <dbReference type="NCBI Taxonomy" id="3115209"/>
    <lineage>
        <taxon>Bacteria</taxon>
        <taxon>Bacillati</taxon>
        <taxon>Actinomycetota</taxon>
        <taxon>Actinomycetes</taxon>
        <taxon>Micrococcales</taxon>
        <taxon>Intrasporangiaceae</taxon>
        <taxon>Janibacter</taxon>
    </lineage>
</organism>
<name>A0ABZ2MLG2_9MICO</name>
<dbReference type="RefSeq" id="WP_338752275.1">
    <property type="nucleotide sequence ID" value="NZ_CP144913.1"/>
</dbReference>
<dbReference type="InterPro" id="IPR013087">
    <property type="entry name" value="Znf_C2H2_type"/>
</dbReference>
<dbReference type="PROSITE" id="PS00028">
    <property type="entry name" value="ZINC_FINGER_C2H2_1"/>
    <property type="match status" value="1"/>
</dbReference>
<keyword evidence="3" id="KW-1185">Reference proteome</keyword>
<feature type="domain" description="C2H2-type" evidence="1">
    <location>
        <begin position="237"/>
        <end position="258"/>
    </location>
</feature>
<reference evidence="2 3" key="1">
    <citation type="submission" date="2024-02" db="EMBL/GenBank/DDBJ databases">
        <title>Janibacter sp. nov., isolated from gut of marine sandworm.</title>
        <authorList>
            <person name="Kim B."/>
            <person name="Jun M.O."/>
            <person name="Shin N.-R."/>
        </authorList>
    </citation>
    <scope>NUCLEOTIDE SEQUENCE [LARGE SCALE GENOMIC DNA]</scope>
    <source>
        <strain evidence="2 3">A1S7</strain>
    </source>
</reference>
<sequence length="259" mass="28646">MIDGPGLSALAPVWVEALEHEGVASRVHLALWLDEHRESPEASDVDALVRRVRDGVRLVDLATEKGWTAHSQVQAWLHRTAFRLIVPHLENVGAWHQARQTGVPDVEIGQLSGTLPEVVALALDGWQAVRSGAFNETKALEAHRRWCAGGSRAEVAGVLGIAAQRLNRQLNTGESQLLPRRLTTTGLRARFGWTPSAVSLYRSKGVLPLADGRDGQRDWWWEPTIEAWEQTAGLSWCEDCHHAFVSPTGLREHCTRVHG</sequence>
<accession>A0ABZ2MLG2</accession>
<proteinExistence type="predicted"/>